<dbReference type="SMART" id="SM00953">
    <property type="entry name" value="RES"/>
    <property type="match status" value="1"/>
</dbReference>
<dbReference type="InterPro" id="IPR014914">
    <property type="entry name" value="RES_dom"/>
</dbReference>
<feature type="domain" description="RES" evidence="1">
    <location>
        <begin position="210"/>
        <end position="355"/>
    </location>
</feature>
<accession>A0A323UTW9</accession>
<reference evidence="2 3" key="1">
    <citation type="submission" date="2018-06" db="EMBL/GenBank/DDBJ databases">
        <title>Azoarcus communis strain SWub3 genome.</title>
        <authorList>
            <person name="Zorraquino Salvo V."/>
            <person name="Toubiana D."/>
            <person name="Blumwald E."/>
        </authorList>
    </citation>
    <scope>NUCLEOTIDE SEQUENCE [LARGE SCALE GENOMIC DNA]</scope>
    <source>
        <strain evidence="2 3">SWub3</strain>
    </source>
</reference>
<gene>
    <name evidence="2" type="ORF">DNK49_14630</name>
</gene>
<organism evidence="2 3">
    <name type="scientific">Parazoarcus communis SWub3 = DSM 12120</name>
    <dbReference type="NCBI Taxonomy" id="1121029"/>
    <lineage>
        <taxon>Bacteria</taxon>
        <taxon>Pseudomonadati</taxon>
        <taxon>Pseudomonadota</taxon>
        <taxon>Betaproteobacteria</taxon>
        <taxon>Rhodocyclales</taxon>
        <taxon>Zoogloeaceae</taxon>
        <taxon>Parazoarcus</taxon>
    </lineage>
</organism>
<name>A0A323UTW9_9RHOO</name>
<dbReference type="Proteomes" id="UP000248259">
    <property type="component" value="Unassembled WGS sequence"/>
</dbReference>
<dbReference type="OrthoDB" id="648213at2"/>
<evidence type="ECO:0000313" key="2">
    <source>
        <dbReference type="EMBL" id="PZA15964.1"/>
    </source>
</evidence>
<dbReference type="AlphaFoldDB" id="A0A323UTW9"/>
<dbReference type="Pfam" id="PF08808">
    <property type="entry name" value="RES"/>
    <property type="match status" value="1"/>
</dbReference>
<evidence type="ECO:0000259" key="1">
    <source>
        <dbReference type="SMART" id="SM00953"/>
    </source>
</evidence>
<keyword evidence="3" id="KW-1185">Reference proteome</keyword>
<dbReference type="EMBL" id="QKOE01000010">
    <property type="protein sequence ID" value="PZA15964.1"/>
    <property type="molecule type" value="Genomic_DNA"/>
</dbReference>
<comment type="caution">
    <text evidence="2">The sequence shown here is derived from an EMBL/GenBank/DDBJ whole genome shotgun (WGS) entry which is preliminary data.</text>
</comment>
<proteinExistence type="predicted"/>
<sequence length="405" mass="45995">MLNEPFLCEYCVADNELRLELQERGSAIEECPICHHKGGRALPASDIRVKRTFRALIRLNFSEWDYNDHIGGESLEMLVFASRAIFNLDESASLDEFEQAYLTMEDKDWYPAAEEDISLGGGYWDGGILDGLRDRRDVAVENVVSDALKRNWFEIESSAKALIQSLRHDLSDVIPAGAEYVRARVGVQARLKRKHAYPQDRHRFWYLPHTRKDIYNPPVALATEGRFNRPRVSILYLASDVQTAVAELRPHPGHLVSTARFRLRRNLQVANFAKHDIRNFLSDSRLEDLRRILSIADVLNVPVQPELHSLYAITQLFADAIRAEGFEGLTFRSSVGAGKNISCFVSDAFEMIEESEGVQEVVSLEYRLAKMPAMPQGYDQEAFVRDEDSPLATLLHGMARRGSEL</sequence>
<protein>
    <recommendedName>
        <fullName evidence="1">RES domain-containing protein</fullName>
    </recommendedName>
</protein>
<evidence type="ECO:0000313" key="3">
    <source>
        <dbReference type="Proteomes" id="UP000248259"/>
    </source>
</evidence>
<dbReference type="RefSeq" id="WP_110526009.1">
    <property type="nucleotide sequence ID" value="NZ_QKOE01000010.1"/>
</dbReference>